<reference evidence="2 3" key="1">
    <citation type="journal article" date="2014" name="Nature">
        <title>An environmental bacterial taxon with a large and distinct metabolic repertoire.</title>
        <authorList>
            <person name="Wilson M.C."/>
            <person name="Mori T."/>
            <person name="Ruckert C."/>
            <person name="Uria A.R."/>
            <person name="Helf M.J."/>
            <person name="Takada K."/>
            <person name="Gernert C."/>
            <person name="Steffens U.A."/>
            <person name="Heycke N."/>
            <person name="Schmitt S."/>
            <person name="Rinke C."/>
            <person name="Helfrich E.J."/>
            <person name="Brachmann A.O."/>
            <person name="Gurgui C."/>
            <person name="Wakimoto T."/>
            <person name="Kracht M."/>
            <person name="Crusemann M."/>
            <person name="Hentschel U."/>
            <person name="Abe I."/>
            <person name="Matsunaga S."/>
            <person name="Kalinowski J."/>
            <person name="Takeyama H."/>
            <person name="Piel J."/>
        </authorList>
    </citation>
    <scope>NUCLEOTIDE SEQUENCE [LARGE SCALE GENOMIC DNA]</scope>
    <source>
        <strain evidence="3">TSY2</strain>
    </source>
</reference>
<dbReference type="InterPro" id="IPR038490">
    <property type="entry name" value="Gingipain_propep_sf"/>
</dbReference>
<dbReference type="Gene3D" id="2.60.40.3800">
    <property type="match status" value="1"/>
</dbReference>
<evidence type="ECO:0000313" key="2">
    <source>
        <dbReference type="EMBL" id="ETX00596.1"/>
    </source>
</evidence>
<dbReference type="GO" id="GO:0004197">
    <property type="term" value="F:cysteine-type endopeptidase activity"/>
    <property type="evidence" value="ECO:0007669"/>
    <property type="project" value="InterPro"/>
</dbReference>
<dbReference type="EMBL" id="AZHX01001712">
    <property type="protein sequence ID" value="ETX00596.1"/>
    <property type="molecule type" value="Genomic_DNA"/>
</dbReference>
<keyword evidence="3" id="KW-1185">Reference proteome</keyword>
<dbReference type="InterPro" id="IPR012600">
    <property type="entry name" value="Propeptide_C25"/>
</dbReference>
<comment type="caution">
    <text evidence="2">The sequence shown here is derived from an EMBL/GenBank/DDBJ whole genome shotgun (WGS) entry which is preliminary data.</text>
</comment>
<evidence type="ECO:0000259" key="1">
    <source>
        <dbReference type="Pfam" id="PF08126"/>
    </source>
</evidence>
<feature type="domain" description="Gingipain propeptide" evidence="1">
    <location>
        <begin position="16"/>
        <end position="164"/>
    </location>
</feature>
<dbReference type="Proteomes" id="UP000019140">
    <property type="component" value="Unassembled WGS sequence"/>
</dbReference>
<dbReference type="HOGENOM" id="CLU_497562_0_0_7"/>
<dbReference type="Pfam" id="PF08126">
    <property type="entry name" value="Propeptide_C25"/>
    <property type="match status" value="1"/>
</dbReference>
<dbReference type="AlphaFoldDB" id="W4LS70"/>
<name>W4LS70_9BACT</name>
<protein>
    <recommendedName>
        <fullName evidence="1">Gingipain propeptide domain-containing protein</fullName>
    </recommendedName>
</protein>
<gene>
    <name evidence="2" type="ORF">ETSY2_38755</name>
</gene>
<organism evidence="2 3">
    <name type="scientific">Candidatus Entotheonella gemina</name>
    <dbReference type="NCBI Taxonomy" id="1429439"/>
    <lineage>
        <taxon>Bacteria</taxon>
        <taxon>Pseudomonadati</taxon>
        <taxon>Nitrospinota/Tectimicrobiota group</taxon>
        <taxon>Candidatus Tectimicrobiota</taxon>
        <taxon>Candidatus Entotheonellia</taxon>
        <taxon>Candidatus Entotheonellales</taxon>
        <taxon>Candidatus Entotheonellaceae</taxon>
        <taxon>Candidatus Entotheonella</taxon>
    </lineage>
</organism>
<accession>W4LS70</accession>
<evidence type="ECO:0000313" key="3">
    <source>
        <dbReference type="Proteomes" id="UP000019140"/>
    </source>
</evidence>
<sequence>MDDAQTETLVYEGQTYHRLMIPGMVHTATPGAPQIPTRGALIGVASTHNVVADVAEASYETRYGYRLLPASAWQAQEDMFDTTDAFYPGALVAIGYSGYLRDQAVAQVQFSPVQYNPVTGEVRLYRYLRVRITWDSPLTATITTRSIIPAYERILHGALLNYDALTRPVATGHAPLLNTAGPDRDTTGSVSPALKIGVTEDGLYELTYHDLTDAGFDLSHIDPRTIKISHRGAEIPIEVSGEDDGRFDPADSVLFYGTAITDIYTAKSVYWLMAGGTSGQRIPRQEGALSGRAEVPQQFLATLRIEEDNYYWQTIPDGQGQDHWFWDDKFNAPESRDYVLTLRNIATMADTATVRVRLKGRTDIPDLSPDHHTKLYLNGIEIDDQQWDGQRIFDHDITVPHALLEEGDNIITVEAVGDTGAVVDQLFVNRIEIDYWDTYTAENNALRFRAPMAGSFQFEIAGFDRDDVDVLDITGPANVVRLTQTTVVDSGNNYTILFERTAQPETRYLVQAVLQRKQPDSLEIDTPSSWRSPNNGADYILITHEDF</sequence>
<proteinExistence type="predicted"/>